<dbReference type="AlphaFoldDB" id="A0A642UD37"/>
<dbReference type="OMA" id="FNDSYLD"/>
<feature type="region of interest" description="Disordered" evidence="1">
    <location>
        <begin position="572"/>
        <end position="860"/>
    </location>
</feature>
<feature type="compositionally biased region" description="Basic and acidic residues" evidence="1">
    <location>
        <begin position="585"/>
        <end position="595"/>
    </location>
</feature>
<feature type="compositionally biased region" description="Low complexity" evidence="1">
    <location>
        <begin position="476"/>
        <end position="488"/>
    </location>
</feature>
<dbReference type="OrthoDB" id="4085524at2759"/>
<feature type="compositionally biased region" description="Low complexity" evidence="1">
    <location>
        <begin position="190"/>
        <end position="199"/>
    </location>
</feature>
<keyword evidence="3" id="KW-1185">Reference proteome</keyword>
<dbReference type="Proteomes" id="UP000449547">
    <property type="component" value="Unassembled WGS sequence"/>
</dbReference>
<comment type="caution">
    <text evidence="2">The sequence shown here is derived from an EMBL/GenBank/DDBJ whole genome shotgun (WGS) entry which is preliminary data.</text>
</comment>
<feature type="compositionally biased region" description="Low complexity" evidence="1">
    <location>
        <begin position="42"/>
        <end position="65"/>
    </location>
</feature>
<feature type="compositionally biased region" description="Basic residues" evidence="1">
    <location>
        <begin position="910"/>
        <end position="927"/>
    </location>
</feature>
<name>A0A642UD37_DIURU</name>
<evidence type="ECO:0000313" key="2">
    <source>
        <dbReference type="EMBL" id="KAA8896976.1"/>
    </source>
</evidence>
<feature type="compositionally biased region" description="Low complexity" evidence="1">
    <location>
        <begin position="223"/>
        <end position="239"/>
    </location>
</feature>
<feature type="compositionally biased region" description="Polar residues" evidence="1">
    <location>
        <begin position="66"/>
        <end position="81"/>
    </location>
</feature>
<feature type="compositionally biased region" description="Polar residues" evidence="1">
    <location>
        <begin position="536"/>
        <end position="560"/>
    </location>
</feature>
<organism evidence="2 3">
    <name type="scientific">Diutina rugosa</name>
    <name type="common">Yeast</name>
    <name type="synonym">Candida rugosa</name>
    <dbReference type="NCBI Taxonomy" id="5481"/>
    <lineage>
        <taxon>Eukaryota</taxon>
        <taxon>Fungi</taxon>
        <taxon>Dikarya</taxon>
        <taxon>Ascomycota</taxon>
        <taxon>Saccharomycotina</taxon>
        <taxon>Pichiomycetes</taxon>
        <taxon>Debaryomycetaceae</taxon>
        <taxon>Diutina</taxon>
    </lineage>
</organism>
<dbReference type="RefSeq" id="XP_034009718.1">
    <property type="nucleotide sequence ID" value="XM_034158476.1"/>
</dbReference>
<feature type="compositionally biased region" description="Low complexity" evidence="1">
    <location>
        <begin position="502"/>
        <end position="523"/>
    </location>
</feature>
<evidence type="ECO:0000256" key="1">
    <source>
        <dbReference type="SAM" id="MobiDB-lite"/>
    </source>
</evidence>
<feature type="compositionally biased region" description="Polar residues" evidence="1">
    <location>
        <begin position="572"/>
        <end position="581"/>
    </location>
</feature>
<dbReference type="GeneID" id="54784140"/>
<feature type="region of interest" description="Disordered" evidence="1">
    <location>
        <begin position="1"/>
        <end position="107"/>
    </location>
</feature>
<accession>A0A642UD37</accession>
<evidence type="ECO:0000313" key="3">
    <source>
        <dbReference type="Proteomes" id="UP000449547"/>
    </source>
</evidence>
<gene>
    <name evidence="2" type="ORF">DIURU_005489</name>
</gene>
<reference evidence="2 3" key="1">
    <citation type="submission" date="2019-07" db="EMBL/GenBank/DDBJ databases">
        <title>Genome assembly of two rare yeast pathogens: Diutina rugosa and Trichomonascus ciferrii.</title>
        <authorList>
            <person name="Mixao V."/>
            <person name="Saus E."/>
            <person name="Hansen A."/>
            <person name="Lass-Flor C."/>
            <person name="Gabaldon T."/>
        </authorList>
    </citation>
    <scope>NUCLEOTIDE SEQUENCE [LARGE SCALE GENOMIC DNA]</scope>
    <source>
        <strain evidence="2 3">CBS 613</strain>
    </source>
</reference>
<protein>
    <submittedName>
        <fullName evidence="2">Uncharacterized protein</fullName>
    </submittedName>
</protein>
<dbReference type="EMBL" id="SWFT01000161">
    <property type="protein sequence ID" value="KAA8896976.1"/>
    <property type="molecule type" value="Genomic_DNA"/>
</dbReference>
<feature type="compositionally biased region" description="Polar residues" evidence="1">
    <location>
        <begin position="205"/>
        <end position="221"/>
    </location>
</feature>
<feature type="compositionally biased region" description="Basic and acidic residues" evidence="1">
    <location>
        <begin position="439"/>
        <end position="462"/>
    </location>
</feature>
<feature type="compositionally biased region" description="Polar residues" evidence="1">
    <location>
        <begin position="640"/>
        <end position="662"/>
    </location>
</feature>
<feature type="region of interest" description="Disordered" evidence="1">
    <location>
        <begin position="438"/>
        <end position="560"/>
    </location>
</feature>
<sequence>MLNRRRIRYANDTAYTGVAAQPPPNTPQANSSARAAARTIGKAKSPPASASAPAPSSSQPRQVAPKSSNGSLLGRRTSVTSGDPRFKGFTSGPAQSDVPSDTTLVYDVDDDDEVWSQNRESMKDLSLSAAPAPAPVKMVKRYIPTTTGVKVVEVPESSLKSQIERSNSIRANMNLSRSNSIQGAPRKPSSRASSLTSLSYVNYKVTRSPSMSNTKSPQRQPSKAGAPAGARPGANAAKRQSAPVPPPHTTTTTTPNRTSAPARKAGAATTTTTTTTTAGRTLKKGASQVAPTPSPRAVEEPTTPTPTVSDSERKLAQIRQQVEHEKELQRQIEAAQREYDQLKSQRLHREEVLESFLEEDEEDDEAAATTTAAAAVVAPRAPELSQADVTFDYDTTVPDSPEEEIITETRHVEVIPAPQVIPVPAAANVPSIDVFPEPSVDHDDHPEVVSEESLRETAHAPEPEGLAKSLRPAFAQQPSQTSSTSSVTIPGTPAEVDDIRQLGVPGATGAATGGSSRSSLRSVDSGEPRKPMKSALKNSNSSYTLGSQASGPRASAAQSAYLSLETAENTRLNMKLSQSDLSDGLDPHRLQERSPSRSPQPPSAAERRQLTTLRQQDPHTAHLQQQQGQPGQRHRPQSYAAPQQTKMSNRSLRQSTHGMPSHQQQQQQQAYVAPIAPHPALQPGYQSPSKIKAQQLYAKAQARPMSQFAPVRKSSYSKESRDSGEQGGSATLRGNPSNGQAQQQQPHPTYQANGAGGAPGPQPSAAPAAVNAQDQRASKRLTLRGNNNGGGAAPATQTDVSALSSAGGFRSRIVDSDDEDGPVPFTSGSAGAPAAAAAAQPLASSAPAQQGPPPKKRGGFITNAFILPSVRDQAEAPVEESVSNVNFGSLRPQDDGRRQSTGDSQSSARDKKKFSGKLRKLFGKNKG</sequence>
<feature type="compositionally biased region" description="Polar residues" evidence="1">
    <location>
        <begin position="728"/>
        <end position="739"/>
    </location>
</feature>
<feature type="compositionally biased region" description="Low complexity" evidence="1">
    <location>
        <begin position="828"/>
        <end position="849"/>
    </location>
</feature>
<feature type="region of interest" description="Disordered" evidence="1">
    <location>
        <begin position="156"/>
        <end position="313"/>
    </location>
</feature>
<proteinExistence type="predicted"/>
<feature type="compositionally biased region" description="Polar residues" evidence="1">
    <location>
        <begin position="158"/>
        <end position="182"/>
    </location>
</feature>
<feature type="compositionally biased region" description="Polar residues" evidence="1">
    <location>
        <begin position="795"/>
        <end position="804"/>
    </location>
</feature>
<feature type="compositionally biased region" description="Low complexity" evidence="1">
    <location>
        <begin position="249"/>
        <end position="286"/>
    </location>
</feature>
<dbReference type="VEuPathDB" id="FungiDB:DIURU_005489"/>
<feature type="region of interest" description="Disordered" evidence="1">
    <location>
        <begin position="872"/>
        <end position="927"/>
    </location>
</feature>